<dbReference type="InterPro" id="IPR038987">
    <property type="entry name" value="MoeA-like"/>
</dbReference>
<dbReference type="Pfam" id="PF00994">
    <property type="entry name" value="MoCF_biosynth"/>
    <property type="match status" value="1"/>
</dbReference>
<proteinExistence type="inferred from homology"/>
<dbReference type="PANTHER" id="PTHR10192">
    <property type="entry name" value="MOLYBDOPTERIN BIOSYNTHESIS PROTEIN"/>
    <property type="match status" value="1"/>
</dbReference>
<dbReference type="SUPFAM" id="SSF53218">
    <property type="entry name" value="Molybdenum cofactor biosynthesis proteins"/>
    <property type="match status" value="1"/>
</dbReference>
<dbReference type="InterPro" id="IPR005111">
    <property type="entry name" value="MoeA_C_domain_IV"/>
</dbReference>
<protein>
    <recommendedName>
        <fullName evidence="6">Molybdopterin molybdenumtransferase</fullName>
        <ecNumber evidence="6">2.10.1.1</ecNumber>
    </recommendedName>
</protein>
<comment type="similarity">
    <text evidence="3 6">Belongs to the MoeA family.</text>
</comment>
<keyword evidence="4 6" id="KW-0501">Molybdenum cofactor biosynthesis</keyword>
<dbReference type="Gene3D" id="3.40.980.10">
    <property type="entry name" value="MoaB/Mog-like domain"/>
    <property type="match status" value="1"/>
</dbReference>
<evidence type="ECO:0000256" key="3">
    <source>
        <dbReference type="ARBA" id="ARBA00010763"/>
    </source>
</evidence>
<evidence type="ECO:0000256" key="1">
    <source>
        <dbReference type="ARBA" id="ARBA00002901"/>
    </source>
</evidence>
<keyword evidence="9" id="KW-1185">Reference proteome</keyword>
<dbReference type="Pfam" id="PF03454">
    <property type="entry name" value="MoeA_C"/>
    <property type="match status" value="1"/>
</dbReference>
<evidence type="ECO:0000259" key="7">
    <source>
        <dbReference type="SMART" id="SM00852"/>
    </source>
</evidence>
<keyword evidence="6" id="KW-0479">Metal-binding</keyword>
<dbReference type="InterPro" id="IPR036688">
    <property type="entry name" value="MoeA_C_domain_IV_sf"/>
</dbReference>
<dbReference type="InterPro" id="IPR005110">
    <property type="entry name" value="MoeA_linker/N"/>
</dbReference>
<sequence length="409" mass="42951">MGFDAGDKMMSVEQALALLAERARPTDQTEMVTLAQALGRILAEDVVSPVNVPPHDNSAMDGYAFSAAPLPPTGRLRRIGRSAAGQPFDGVVGEGECIRILTGAMVPASVDTVAMQEDCAVEGEDVIVPTTLKAGANCRSAGEDVRIGAAVLGAGIRLRPQDLGLAAAVGRTALRVYRPLRAAVFSTGDEINEPGTVLPPGGIYDSNRFTASALLRSLGLGVTDLGILADDRAVIAAALAAAAVDHDVILTSGGVSVGDEDHVKAAVQSQGSLHFWRLAIKPGKPVALGEVAGKTFIGLPGNPVAVMVCFMLLARPLLLRLMGAVQLEPPRIPVRAAFGFRHKPGRREWLRARLVSRDDGLWAEKYPVESSGVLSSMVWAEGLVAVPEESADVACGDRLDFVSFTEVLR</sequence>
<feature type="domain" description="MoaB/Mog" evidence="7">
    <location>
        <begin position="183"/>
        <end position="320"/>
    </location>
</feature>
<dbReference type="CDD" id="cd00887">
    <property type="entry name" value="MoeA"/>
    <property type="match status" value="1"/>
</dbReference>
<dbReference type="InterPro" id="IPR036425">
    <property type="entry name" value="MoaB/Mog-like_dom_sf"/>
</dbReference>
<dbReference type="NCBIfam" id="TIGR00177">
    <property type="entry name" value="molyb_syn"/>
    <property type="match status" value="1"/>
</dbReference>
<accession>A0ABS5IFP8</accession>
<dbReference type="Gene3D" id="3.90.105.10">
    <property type="entry name" value="Molybdopterin biosynthesis moea protein, domain 2"/>
    <property type="match status" value="1"/>
</dbReference>
<name>A0ABS5IFP8_9PROT</name>
<comment type="function">
    <text evidence="1 6">Catalyzes the insertion of molybdate into adenylated molybdopterin with the concomitant release of AMP.</text>
</comment>
<comment type="caution">
    <text evidence="8">The sequence shown here is derived from an EMBL/GenBank/DDBJ whole genome shotgun (WGS) entry which is preliminary data.</text>
</comment>
<comment type="cofactor">
    <cofactor evidence="6">
        <name>Mg(2+)</name>
        <dbReference type="ChEBI" id="CHEBI:18420"/>
    </cofactor>
</comment>
<keyword evidence="6" id="KW-0460">Magnesium</keyword>
<comment type="catalytic activity">
    <reaction evidence="5">
        <text>adenylyl-molybdopterin + molybdate = Mo-molybdopterin + AMP + H(+)</text>
        <dbReference type="Rhea" id="RHEA:35047"/>
        <dbReference type="ChEBI" id="CHEBI:15378"/>
        <dbReference type="ChEBI" id="CHEBI:36264"/>
        <dbReference type="ChEBI" id="CHEBI:62727"/>
        <dbReference type="ChEBI" id="CHEBI:71302"/>
        <dbReference type="ChEBI" id="CHEBI:456215"/>
        <dbReference type="EC" id="2.10.1.1"/>
    </reaction>
</comment>
<dbReference type="Pfam" id="PF03453">
    <property type="entry name" value="MoeA_N"/>
    <property type="match status" value="1"/>
</dbReference>
<comment type="pathway">
    <text evidence="2 6">Cofactor biosynthesis; molybdopterin biosynthesis.</text>
</comment>
<organism evidence="8 9">
    <name type="scientific">Magnetospirillum sulfuroxidans</name>
    <dbReference type="NCBI Taxonomy" id="611300"/>
    <lineage>
        <taxon>Bacteria</taxon>
        <taxon>Pseudomonadati</taxon>
        <taxon>Pseudomonadota</taxon>
        <taxon>Alphaproteobacteria</taxon>
        <taxon>Rhodospirillales</taxon>
        <taxon>Rhodospirillaceae</taxon>
        <taxon>Magnetospirillum</taxon>
    </lineage>
</organism>
<dbReference type="Gene3D" id="2.40.340.10">
    <property type="entry name" value="MoeA, C-terminal, domain IV"/>
    <property type="match status" value="1"/>
</dbReference>
<dbReference type="PANTHER" id="PTHR10192:SF5">
    <property type="entry name" value="GEPHYRIN"/>
    <property type="match status" value="1"/>
</dbReference>
<evidence type="ECO:0000313" key="9">
    <source>
        <dbReference type="Proteomes" id="UP000680714"/>
    </source>
</evidence>
<dbReference type="PROSITE" id="PS01079">
    <property type="entry name" value="MOCF_BIOSYNTHESIS_2"/>
    <property type="match status" value="1"/>
</dbReference>
<dbReference type="EC" id="2.10.1.1" evidence="6"/>
<dbReference type="NCBIfam" id="NF045515">
    <property type="entry name" value="Glp_gephyrin"/>
    <property type="match status" value="1"/>
</dbReference>
<dbReference type="SUPFAM" id="SSF63867">
    <property type="entry name" value="MoeA C-terminal domain-like"/>
    <property type="match status" value="1"/>
</dbReference>
<keyword evidence="6" id="KW-0808">Transferase</keyword>
<evidence type="ECO:0000256" key="4">
    <source>
        <dbReference type="ARBA" id="ARBA00023150"/>
    </source>
</evidence>
<evidence type="ECO:0000256" key="5">
    <source>
        <dbReference type="ARBA" id="ARBA00047317"/>
    </source>
</evidence>
<dbReference type="Gene3D" id="2.170.190.11">
    <property type="entry name" value="Molybdopterin biosynthesis moea protein, domain 3"/>
    <property type="match status" value="1"/>
</dbReference>
<dbReference type="InterPro" id="IPR001453">
    <property type="entry name" value="MoaB/Mog_dom"/>
</dbReference>
<dbReference type="InterPro" id="IPR008284">
    <property type="entry name" value="MoCF_biosynth_CS"/>
</dbReference>
<reference evidence="8 9" key="1">
    <citation type="submission" date="2021-04" db="EMBL/GenBank/DDBJ databases">
        <title>Magnetospirillum sulfuroxidans sp. nov., a facultative chemolithoautotrophic sulfur-oxidizing alphaproteobacterium isolated from freshwater sediment and proposals for Paramagetospirillum gen. nov., and Magnetospirillaceae fam. nov.</title>
        <authorList>
            <person name="Koziaeva V."/>
            <person name="Geelhoed J.S."/>
            <person name="Sorokin D.Y."/>
            <person name="Grouzdev D.S."/>
        </authorList>
    </citation>
    <scope>NUCLEOTIDE SEQUENCE [LARGE SCALE GENOMIC DNA]</scope>
    <source>
        <strain evidence="8 9">J10</strain>
    </source>
</reference>
<evidence type="ECO:0000256" key="2">
    <source>
        <dbReference type="ARBA" id="ARBA00005046"/>
    </source>
</evidence>
<dbReference type="RefSeq" id="WP_211550778.1">
    <property type="nucleotide sequence ID" value="NZ_JAGTUF010000019.1"/>
</dbReference>
<dbReference type="EMBL" id="JAGTUF010000019">
    <property type="protein sequence ID" value="MBR9973236.1"/>
    <property type="molecule type" value="Genomic_DNA"/>
</dbReference>
<dbReference type="Proteomes" id="UP000680714">
    <property type="component" value="Unassembled WGS sequence"/>
</dbReference>
<gene>
    <name evidence="8" type="ORF">KEC16_16050</name>
</gene>
<keyword evidence="6" id="KW-0500">Molybdenum</keyword>
<dbReference type="SUPFAM" id="SSF63882">
    <property type="entry name" value="MoeA N-terminal region -like"/>
    <property type="match status" value="1"/>
</dbReference>
<dbReference type="SMART" id="SM00852">
    <property type="entry name" value="MoCF_biosynth"/>
    <property type="match status" value="1"/>
</dbReference>
<evidence type="ECO:0000313" key="8">
    <source>
        <dbReference type="EMBL" id="MBR9973236.1"/>
    </source>
</evidence>
<dbReference type="InterPro" id="IPR036135">
    <property type="entry name" value="MoeA_linker/N_sf"/>
</dbReference>
<evidence type="ECO:0000256" key="6">
    <source>
        <dbReference type="RuleBase" id="RU365090"/>
    </source>
</evidence>